<dbReference type="CDD" id="cd23767">
    <property type="entry name" value="IQCD"/>
    <property type="match status" value="2"/>
</dbReference>
<dbReference type="PIRSF" id="PIRSF016533">
    <property type="entry name" value="Sp17"/>
    <property type="match status" value="1"/>
</dbReference>
<dbReference type="GO" id="GO:0005516">
    <property type="term" value="F:calmodulin binding"/>
    <property type="evidence" value="ECO:0007669"/>
    <property type="project" value="TreeGrafter"/>
</dbReference>
<dbReference type="InterPro" id="IPR000048">
    <property type="entry name" value="IQ_motif_EF-hand-BS"/>
</dbReference>
<keyword evidence="6" id="KW-1185">Reference proteome</keyword>
<dbReference type="SMART" id="SM00015">
    <property type="entry name" value="IQ"/>
    <property type="match status" value="2"/>
</dbReference>
<dbReference type="STRING" id="451379.A0A0N5AV25"/>
<sequence length="189" mass="21970">MEGAEKHSSGDDVQIPDGLRSLLEAFAKETLKSHPNDILYFAKIFFDELHHQREKEQCPNILENPELYEKFRTHLYMKCGHLCSSPPRNMMDVAATKIQAAFRGHIVREKYAGPLHHQNRRNSTEHIPIKHTDEFSKRRASHYDYGRCCPADEERAATKIQAEFRGYITRKHLEQMKKELAASNENSVH</sequence>
<comment type="function">
    <text evidence="2">Sperm surface zona pellucida binding protein. Helps to bind spermatozoa to the zona pellucida with high affinity. Might function in binding zona pellucida and carbohydrates.</text>
</comment>
<dbReference type="InterPro" id="IPR012105">
    <property type="entry name" value="Sp17"/>
</dbReference>
<reference evidence="7" key="1">
    <citation type="submission" date="2017-02" db="UniProtKB">
        <authorList>
            <consortium name="WormBaseParasite"/>
        </authorList>
    </citation>
    <scope>IDENTIFICATION</scope>
</reference>
<dbReference type="AlphaFoldDB" id="A0A0N5AV25"/>
<dbReference type="WBParaSite" id="SMUV_0000872901-mRNA-1">
    <property type="protein sequence ID" value="SMUV_0000872901-mRNA-1"/>
    <property type="gene ID" value="SMUV_0000872901"/>
</dbReference>
<evidence type="ECO:0000256" key="1">
    <source>
        <dbReference type="ARBA" id="ARBA00014863"/>
    </source>
</evidence>
<dbReference type="SUPFAM" id="SSF47391">
    <property type="entry name" value="Dimerization-anchoring domain of cAMP-dependent PK regulatory subunit"/>
    <property type="match status" value="1"/>
</dbReference>
<proteinExistence type="predicted"/>
<dbReference type="InterPro" id="IPR027417">
    <property type="entry name" value="P-loop_NTPase"/>
</dbReference>
<evidence type="ECO:0000256" key="2">
    <source>
        <dbReference type="ARBA" id="ARBA00025518"/>
    </source>
</evidence>
<dbReference type="Pfam" id="PF00612">
    <property type="entry name" value="IQ"/>
    <property type="match status" value="2"/>
</dbReference>
<organism evidence="6 7">
    <name type="scientific">Syphacia muris</name>
    <dbReference type="NCBI Taxonomy" id="451379"/>
    <lineage>
        <taxon>Eukaryota</taxon>
        <taxon>Metazoa</taxon>
        <taxon>Ecdysozoa</taxon>
        <taxon>Nematoda</taxon>
        <taxon>Chromadorea</taxon>
        <taxon>Rhabditida</taxon>
        <taxon>Spirurina</taxon>
        <taxon>Oxyuridomorpha</taxon>
        <taxon>Oxyuroidea</taxon>
        <taxon>Oxyuridae</taxon>
        <taxon>Syphacia</taxon>
    </lineage>
</organism>
<feature type="domain" description="RIIa" evidence="5">
    <location>
        <begin position="17"/>
        <end position="54"/>
    </location>
</feature>
<dbReference type="Gene3D" id="1.20.5.190">
    <property type="match status" value="2"/>
</dbReference>
<dbReference type="PANTHER" id="PTHR10699:SF11">
    <property type="entry name" value="IGLOO, ISOFORM A"/>
    <property type="match status" value="1"/>
</dbReference>
<evidence type="ECO:0000313" key="7">
    <source>
        <dbReference type="WBParaSite" id="SMUV_0000872901-mRNA-1"/>
    </source>
</evidence>
<comment type="subunit">
    <text evidence="4">Homodimer. May interact with ROPN1.</text>
</comment>
<dbReference type="GO" id="GO:0016020">
    <property type="term" value="C:membrane"/>
    <property type="evidence" value="ECO:0007669"/>
    <property type="project" value="InterPro"/>
</dbReference>
<dbReference type="PANTHER" id="PTHR10699">
    <property type="entry name" value="NEUROMODULIN"/>
    <property type="match status" value="1"/>
</dbReference>
<protein>
    <recommendedName>
        <fullName evidence="1">Sperm surface protein Sp17</fullName>
    </recommendedName>
    <alternativeName>
        <fullName evidence="3">Sperm autoantigenic protein 17</fullName>
    </alternativeName>
</protein>
<dbReference type="GO" id="GO:0007339">
    <property type="term" value="P:binding of sperm to zona pellucida"/>
    <property type="evidence" value="ECO:0007669"/>
    <property type="project" value="InterPro"/>
</dbReference>
<accession>A0A0N5AV25</accession>
<dbReference type="Pfam" id="PF02197">
    <property type="entry name" value="RIIa"/>
    <property type="match status" value="1"/>
</dbReference>
<dbReference type="SMART" id="SM00394">
    <property type="entry name" value="RIIa"/>
    <property type="match status" value="1"/>
</dbReference>
<dbReference type="SUPFAM" id="SSF52540">
    <property type="entry name" value="P-loop containing nucleoside triphosphate hydrolases"/>
    <property type="match status" value="1"/>
</dbReference>
<dbReference type="Proteomes" id="UP000046393">
    <property type="component" value="Unplaced"/>
</dbReference>
<dbReference type="InterPro" id="IPR003117">
    <property type="entry name" value="cAMP_dep_PK_reg_su_I/II_a/b"/>
</dbReference>
<evidence type="ECO:0000259" key="5">
    <source>
        <dbReference type="SMART" id="SM00394"/>
    </source>
</evidence>
<name>A0A0N5AV25_9BILA</name>
<evidence type="ECO:0000256" key="4">
    <source>
        <dbReference type="ARBA" id="ARBA00044028"/>
    </source>
</evidence>
<dbReference type="Gene3D" id="1.20.890.10">
    <property type="entry name" value="cAMP-dependent protein kinase regulatory subunit, dimerization-anchoring domain"/>
    <property type="match status" value="1"/>
</dbReference>
<evidence type="ECO:0000256" key="3">
    <source>
        <dbReference type="ARBA" id="ARBA00031837"/>
    </source>
</evidence>
<dbReference type="PROSITE" id="PS50096">
    <property type="entry name" value="IQ"/>
    <property type="match status" value="2"/>
</dbReference>
<evidence type="ECO:0000313" key="6">
    <source>
        <dbReference type="Proteomes" id="UP000046393"/>
    </source>
</evidence>